<dbReference type="InterPro" id="IPR011250">
    <property type="entry name" value="OMP/PagP_B-barrel"/>
</dbReference>
<evidence type="ECO:0000256" key="3">
    <source>
        <dbReference type="SAM" id="SignalP"/>
    </source>
</evidence>
<dbReference type="Proteomes" id="UP001596050">
    <property type="component" value="Unassembled WGS sequence"/>
</dbReference>
<evidence type="ECO:0000313" key="5">
    <source>
        <dbReference type="EMBL" id="MFC5460123.1"/>
    </source>
</evidence>
<organism evidence="5 6">
    <name type="scientific">Massilia niabensis</name>
    <dbReference type="NCBI Taxonomy" id="544910"/>
    <lineage>
        <taxon>Bacteria</taxon>
        <taxon>Pseudomonadati</taxon>
        <taxon>Pseudomonadota</taxon>
        <taxon>Betaproteobacteria</taxon>
        <taxon>Burkholderiales</taxon>
        <taxon>Oxalobacteraceae</taxon>
        <taxon>Telluria group</taxon>
        <taxon>Massilia</taxon>
    </lineage>
</organism>
<keyword evidence="2 3" id="KW-0732">Signal</keyword>
<feature type="signal peptide" evidence="3">
    <location>
        <begin position="1"/>
        <end position="20"/>
    </location>
</feature>
<evidence type="ECO:0000256" key="1">
    <source>
        <dbReference type="ARBA" id="ARBA00004442"/>
    </source>
</evidence>
<protein>
    <submittedName>
        <fullName evidence="5">Porin family protein</fullName>
    </submittedName>
</protein>
<accession>A0ABW0L2V2</accession>
<feature type="chain" id="PRO_5046360272" evidence="3">
    <location>
        <begin position="21"/>
        <end position="191"/>
    </location>
</feature>
<evidence type="ECO:0000259" key="4">
    <source>
        <dbReference type="Pfam" id="PF13505"/>
    </source>
</evidence>
<dbReference type="RefSeq" id="WP_379782651.1">
    <property type="nucleotide sequence ID" value="NZ_JBHSMU010000009.1"/>
</dbReference>
<comment type="caution">
    <text evidence="5">The sequence shown here is derived from an EMBL/GenBank/DDBJ whole genome shotgun (WGS) entry which is preliminary data.</text>
</comment>
<dbReference type="EMBL" id="JBHSMU010000009">
    <property type="protein sequence ID" value="MFC5460123.1"/>
    <property type="molecule type" value="Genomic_DNA"/>
</dbReference>
<dbReference type="Gene3D" id="2.40.160.20">
    <property type="match status" value="1"/>
</dbReference>
<dbReference type="Pfam" id="PF13505">
    <property type="entry name" value="OMP_b-brl"/>
    <property type="match status" value="1"/>
</dbReference>
<name>A0ABW0L2V2_9BURK</name>
<evidence type="ECO:0000313" key="6">
    <source>
        <dbReference type="Proteomes" id="UP001596050"/>
    </source>
</evidence>
<keyword evidence="6" id="KW-1185">Reference proteome</keyword>
<reference evidence="6" key="1">
    <citation type="journal article" date="2019" name="Int. J. Syst. Evol. Microbiol.">
        <title>The Global Catalogue of Microorganisms (GCM) 10K type strain sequencing project: providing services to taxonomists for standard genome sequencing and annotation.</title>
        <authorList>
            <consortium name="The Broad Institute Genomics Platform"/>
            <consortium name="The Broad Institute Genome Sequencing Center for Infectious Disease"/>
            <person name="Wu L."/>
            <person name="Ma J."/>
        </authorList>
    </citation>
    <scope>NUCLEOTIDE SEQUENCE [LARGE SCALE GENOMIC DNA]</scope>
    <source>
        <strain evidence="6">KACC 12649</strain>
    </source>
</reference>
<feature type="domain" description="Outer membrane protein beta-barrel" evidence="4">
    <location>
        <begin position="6"/>
        <end position="191"/>
    </location>
</feature>
<dbReference type="SUPFAM" id="SSF56925">
    <property type="entry name" value="OMPA-like"/>
    <property type="match status" value="1"/>
</dbReference>
<proteinExistence type="predicted"/>
<gene>
    <name evidence="5" type="ORF">ACFPN5_09910</name>
</gene>
<sequence>MKKLIFALIAGTAAMAAAQAQNMTPQRAYIGAGVATVESDYRISGANNVSSSGWKGSGKLFGGVELDQTFGVEAGYTDFRKSRANYTANGVPGVAVADGYGAYLAGKATMPLNEQTGIYGKLGVAHTKREMTANTPGIARKVSDNAVYAGVGVQHALNQQVSLIAEYERYGKKTNFGAKPDVLTIGAKYNF</sequence>
<dbReference type="InterPro" id="IPR027385">
    <property type="entry name" value="Beta-barrel_OMP"/>
</dbReference>
<evidence type="ECO:0000256" key="2">
    <source>
        <dbReference type="ARBA" id="ARBA00022729"/>
    </source>
</evidence>
<comment type="subcellular location">
    <subcellularLocation>
        <location evidence="1">Cell outer membrane</location>
    </subcellularLocation>
</comment>